<gene>
    <name evidence="15" type="primary">LOC106060358</name>
</gene>
<evidence type="ECO:0000256" key="2">
    <source>
        <dbReference type="ARBA" id="ARBA00022475"/>
    </source>
</evidence>
<dbReference type="GO" id="GO:0005886">
    <property type="term" value="C:plasma membrane"/>
    <property type="evidence" value="ECO:0007669"/>
    <property type="project" value="UniProtKB-SubCell"/>
</dbReference>
<feature type="signal peptide" evidence="12">
    <location>
        <begin position="1"/>
        <end position="18"/>
    </location>
</feature>
<evidence type="ECO:0000256" key="7">
    <source>
        <dbReference type="ARBA" id="ARBA00023170"/>
    </source>
</evidence>
<keyword evidence="5" id="KW-0297">G-protein coupled receptor</keyword>
<reference evidence="15" key="1">
    <citation type="submission" date="2025-08" db="UniProtKB">
        <authorList>
            <consortium name="RefSeq"/>
        </authorList>
    </citation>
    <scope>IDENTIFICATION</scope>
</reference>
<accession>A0A9W3A9U9</accession>
<evidence type="ECO:0000313" key="15">
    <source>
        <dbReference type="RefSeq" id="XP_055884035.1"/>
    </source>
</evidence>
<feature type="transmembrane region" description="Helical" evidence="11">
    <location>
        <begin position="729"/>
        <end position="749"/>
    </location>
</feature>
<feature type="transmembrane region" description="Helical" evidence="11">
    <location>
        <begin position="761"/>
        <end position="784"/>
    </location>
</feature>
<keyword evidence="6 11" id="KW-0472">Membrane</keyword>
<dbReference type="Pfam" id="PF01094">
    <property type="entry name" value="ANF_receptor"/>
    <property type="match status" value="1"/>
</dbReference>
<dbReference type="InterPro" id="IPR050726">
    <property type="entry name" value="mGluR"/>
</dbReference>
<dbReference type="PRINTS" id="PR00248">
    <property type="entry name" value="GPCRMGR"/>
</dbReference>
<feature type="compositionally biased region" description="Polar residues" evidence="10">
    <location>
        <begin position="834"/>
        <end position="843"/>
    </location>
</feature>
<keyword evidence="4 11" id="KW-1133">Transmembrane helix</keyword>
<organism evidence="14 15">
    <name type="scientific">Biomphalaria glabrata</name>
    <name type="common">Bloodfluke planorb</name>
    <name type="synonym">Freshwater snail</name>
    <dbReference type="NCBI Taxonomy" id="6526"/>
    <lineage>
        <taxon>Eukaryota</taxon>
        <taxon>Metazoa</taxon>
        <taxon>Spiralia</taxon>
        <taxon>Lophotrochozoa</taxon>
        <taxon>Mollusca</taxon>
        <taxon>Gastropoda</taxon>
        <taxon>Heterobranchia</taxon>
        <taxon>Euthyneura</taxon>
        <taxon>Panpulmonata</taxon>
        <taxon>Hygrophila</taxon>
        <taxon>Lymnaeoidea</taxon>
        <taxon>Planorbidae</taxon>
        <taxon>Biomphalaria</taxon>
    </lineage>
</organism>
<keyword evidence="8" id="KW-0325">Glycoprotein</keyword>
<feature type="transmembrane region" description="Helical" evidence="11">
    <location>
        <begin position="565"/>
        <end position="593"/>
    </location>
</feature>
<dbReference type="AlphaFoldDB" id="A0A9W3A9U9"/>
<dbReference type="GO" id="GO:0004930">
    <property type="term" value="F:G protein-coupled receptor activity"/>
    <property type="evidence" value="ECO:0007669"/>
    <property type="project" value="UniProtKB-KW"/>
</dbReference>
<dbReference type="PANTHER" id="PTHR24060">
    <property type="entry name" value="METABOTROPIC GLUTAMATE RECEPTOR"/>
    <property type="match status" value="1"/>
</dbReference>
<feature type="region of interest" description="Disordered" evidence="10">
    <location>
        <begin position="834"/>
        <end position="867"/>
    </location>
</feature>
<dbReference type="InterPro" id="IPR028082">
    <property type="entry name" value="Peripla_BP_I"/>
</dbReference>
<dbReference type="PROSITE" id="PS50259">
    <property type="entry name" value="G_PROTEIN_RECEP_F3_4"/>
    <property type="match status" value="1"/>
</dbReference>
<keyword evidence="7" id="KW-0675">Receptor</keyword>
<dbReference type="Gene3D" id="3.40.50.2300">
    <property type="match status" value="2"/>
</dbReference>
<evidence type="ECO:0000256" key="8">
    <source>
        <dbReference type="ARBA" id="ARBA00023180"/>
    </source>
</evidence>
<keyword evidence="14" id="KW-1185">Reference proteome</keyword>
<feature type="chain" id="PRO_5040724984" evidence="12">
    <location>
        <begin position="19"/>
        <end position="900"/>
    </location>
</feature>
<evidence type="ECO:0000256" key="11">
    <source>
        <dbReference type="SAM" id="Phobius"/>
    </source>
</evidence>
<dbReference type="Gene3D" id="2.10.50.30">
    <property type="entry name" value="GPCR, family 3, nine cysteines domain"/>
    <property type="match status" value="1"/>
</dbReference>
<dbReference type="InterPro" id="IPR001828">
    <property type="entry name" value="ANF_lig-bd_rcpt"/>
</dbReference>
<evidence type="ECO:0000256" key="4">
    <source>
        <dbReference type="ARBA" id="ARBA00022989"/>
    </source>
</evidence>
<sequence>MGILVAAVLFLLVGLSGGYILGDRLLDVVYSREGDLNIGGLFPVTTYNDTAICGVSLYRGSLTAIEIVEALAFAVDNINKDPKLLPMIKLGFTFLDSCTNPQAGVLQAIRFLPQSNERDYIPTTVANYLNSFKVIGVIGTATGHITTPVSILLGGAGIPLISFWDGGDDLSNKNVHPTFFRIIPPDVHHVLAILNFLNENKWLYFSVLAQDDDFGRASLKILKLFAAKMGMCVSVTLRVSDNSDFKIYLDTLIASPAKVVVALISETAVAHMIKVVWSENAAGKLIWVGSDRWLEYMYFNNVMEGNFVVSSSPLELPGFDTYFSSIKYSDSPNPWFKRALRDLGCDNNECAYSLLREKAGKITLSTPDIHDTMMIYAHGLHSLLITLCPGEEGRAAVECFNKNSDKFIGYLKRVNFTGASGQIFFDNKGDRTSILRIYQAVRRRVLKREDINETEVYTSHMSVEQVGYYDIRKGRIVNFHNLTLTFTKFDKNETLIESLCKIPCQPNEYKSILKGCCWLCRKCQNNEKVVDNDTACQKCPPLYWPGLSNNKYSVCEPIEVTTFDWLHPVTLALLITNGFDILLVFFVLGTFWLSHFQKDEEGPTWLVIIQLVAIVWGFMSVPIFLMRPTTFNCNAAHTLFLLSFCVLYLAMFLRTVEVYRKCFKVIEDYELRYTSKNYLVMFTIILVFIEMAAFITIGVLYPVRAVSLQPIISEKLVELVCEVPVPHTIIFLLFSMVLLLLCSIFSLKSQNDPYGFERNRFVSMYVVISLIMWIAFMPAYFTAIHHRMKTYFRLLVVLVNHTSALILNFTPAFLEMCLRRRKDSGPGGFGYFRNSRQSGNAPGQTAVHATKISRVEKSKPSTGGSSDIRDVHKINFSLQSILGLSITRSSRETSWNVDPK</sequence>
<dbReference type="OrthoDB" id="5984008at2759"/>
<keyword evidence="2" id="KW-1003">Cell membrane</keyword>
<evidence type="ECO:0000256" key="6">
    <source>
        <dbReference type="ARBA" id="ARBA00023136"/>
    </source>
</evidence>
<dbReference type="InterPro" id="IPR017978">
    <property type="entry name" value="GPCR_3_C"/>
</dbReference>
<feature type="transmembrane region" description="Helical" evidence="11">
    <location>
        <begin position="677"/>
        <end position="701"/>
    </location>
</feature>
<evidence type="ECO:0000256" key="12">
    <source>
        <dbReference type="SAM" id="SignalP"/>
    </source>
</evidence>
<feature type="transmembrane region" description="Helical" evidence="11">
    <location>
        <begin position="605"/>
        <end position="625"/>
    </location>
</feature>
<dbReference type="SUPFAM" id="SSF53822">
    <property type="entry name" value="Periplasmic binding protein-like I"/>
    <property type="match status" value="1"/>
</dbReference>
<evidence type="ECO:0000259" key="13">
    <source>
        <dbReference type="PROSITE" id="PS50259"/>
    </source>
</evidence>
<evidence type="ECO:0000256" key="5">
    <source>
        <dbReference type="ARBA" id="ARBA00023040"/>
    </source>
</evidence>
<keyword evidence="3 11" id="KW-0812">Transmembrane</keyword>
<proteinExistence type="predicted"/>
<evidence type="ECO:0000256" key="10">
    <source>
        <dbReference type="SAM" id="MobiDB-lite"/>
    </source>
</evidence>
<evidence type="ECO:0000256" key="3">
    <source>
        <dbReference type="ARBA" id="ARBA00022692"/>
    </source>
</evidence>
<feature type="domain" description="G-protein coupled receptors family 3 profile" evidence="13">
    <location>
        <begin position="606"/>
        <end position="824"/>
    </location>
</feature>
<protein>
    <submittedName>
        <fullName evidence="15">Metabotropic glutamate receptor 4-like</fullName>
    </submittedName>
</protein>
<keyword evidence="12" id="KW-0732">Signal</keyword>
<dbReference type="InterPro" id="IPR000337">
    <property type="entry name" value="GPCR_3"/>
</dbReference>
<comment type="subcellular location">
    <subcellularLocation>
        <location evidence="1">Cell membrane</location>
        <topology evidence="1">Multi-pass membrane protein</topology>
    </subcellularLocation>
</comment>
<keyword evidence="9" id="KW-0807">Transducer</keyword>
<dbReference type="InterPro" id="IPR038550">
    <property type="entry name" value="GPCR_3_9-Cys_sf"/>
</dbReference>
<dbReference type="Proteomes" id="UP001165740">
    <property type="component" value="Chromosome 4"/>
</dbReference>
<evidence type="ECO:0000256" key="1">
    <source>
        <dbReference type="ARBA" id="ARBA00004651"/>
    </source>
</evidence>
<dbReference type="Pfam" id="PF00003">
    <property type="entry name" value="7tm_3"/>
    <property type="match status" value="1"/>
</dbReference>
<dbReference type="GeneID" id="106060358"/>
<evidence type="ECO:0000256" key="9">
    <source>
        <dbReference type="ARBA" id="ARBA00023224"/>
    </source>
</evidence>
<name>A0A9W3A9U9_BIOGL</name>
<evidence type="ECO:0000313" key="14">
    <source>
        <dbReference type="Proteomes" id="UP001165740"/>
    </source>
</evidence>
<feature type="transmembrane region" description="Helical" evidence="11">
    <location>
        <begin position="790"/>
        <end position="814"/>
    </location>
</feature>
<dbReference type="RefSeq" id="XP_055884035.1">
    <property type="nucleotide sequence ID" value="XM_056028060.1"/>
</dbReference>
<feature type="transmembrane region" description="Helical" evidence="11">
    <location>
        <begin position="637"/>
        <end position="656"/>
    </location>
</feature>